<reference evidence="20" key="1">
    <citation type="submission" date="2016-01" db="EMBL/GenBank/DDBJ databases">
        <title>Reference transcriptome for the parasite Schistocephalus solidus: insights into the molecular evolution of parasitism.</title>
        <authorList>
            <person name="Hebert F.O."/>
            <person name="Grambauer S."/>
            <person name="Barber I."/>
            <person name="Landry C.R."/>
            <person name="Aubin-Horth N."/>
        </authorList>
    </citation>
    <scope>NUCLEOTIDE SEQUENCE</scope>
</reference>
<dbReference type="FunFam" id="3.40.50.720:FF:000005">
    <property type="entry name" value="calcium-activated potassium channel subunit alpha-1 isoform X6"/>
    <property type="match status" value="1"/>
</dbReference>
<accession>A0A0X3NGR5</accession>
<dbReference type="GO" id="GO:0045211">
    <property type="term" value="C:postsynaptic membrane"/>
    <property type="evidence" value="ECO:0007669"/>
    <property type="project" value="TreeGrafter"/>
</dbReference>
<feature type="domain" description="RCK N-terminal" evidence="19">
    <location>
        <begin position="658"/>
        <end position="814"/>
    </location>
</feature>
<evidence type="ECO:0000256" key="5">
    <source>
        <dbReference type="ARBA" id="ARBA00022692"/>
    </source>
</evidence>
<evidence type="ECO:0000256" key="14">
    <source>
        <dbReference type="ARBA" id="ARBA00023136"/>
    </source>
</evidence>
<dbReference type="EMBL" id="GEEE01024420">
    <property type="protein sequence ID" value="JAP38805.1"/>
    <property type="molecule type" value="Transcribed_RNA"/>
</dbReference>
<keyword evidence="4" id="KW-0633">Potassium transport</keyword>
<evidence type="ECO:0000256" key="17">
    <source>
        <dbReference type="SAM" id="MobiDB-lite"/>
    </source>
</evidence>
<proteinExistence type="predicted"/>
<dbReference type="InterPro" id="IPR003148">
    <property type="entry name" value="RCK_N"/>
</dbReference>
<feature type="transmembrane region" description="Helical" evidence="18">
    <location>
        <begin position="142"/>
        <end position="161"/>
    </location>
</feature>
<evidence type="ECO:0000256" key="13">
    <source>
        <dbReference type="ARBA" id="ARBA00023065"/>
    </source>
</evidence>
<dbReference type="FunFam" id="1.10.287.70:FF:000015">
    <property type="entry name" value="Calcium-activated potassium channel subunit alpha-1 isoform X7"/>
    <property type="match status" value="1"/>
</dbReference>
<keyword evidence="14 18" id="KW-0472">Membrane</keyword>
<evidence type="ECO:0000256" key="2">
    <source>
        <dbReference type="ARBA" id="ARBA00022448"/>
    </source>
</evidence>
<dbReference type="Pfam" id="PF22614">
    <property type="entry name" value="Slo-like_RCK"/>
    <property type="match status" value="2"/>
</dbReference>
<feature type="transmembrane region" description="Helical" evidence="18">
    <location>
        <begin position="21"/>
        <end position="41"/>
    </location>
</feature>
<protein>
    <recommendedName>
        <fullName evidence="16">BK channel</fullName>
    </recommendedName>
</protein>
<keyword evidence="12 18" id="KW-1133">Transmembrane helix</keyword>
<keyword evidence="13" id="KW-0406">Ion transport</keyword>
<organism evidence="20">
    <name type="scientific">Schistocephalus solidus</name>
    <name type="common">Tapeworm</name>
    <dbReference type="NCBI Taxonomy" id="70667"/>
    <lineage>
        <taxon>Eukaryota</taxon>
        <taxon>Metazoa</taxon>
        <taxon>Spiralia</taxon>
        <taxon>Lophotrochozoa</taxon>
        <taxon>Platyhelminthes</taxon>
        <taxon>Cestoda</taxon>
        <taxon>Eucestoda</taxon>
        <taxon>Diphyllobothriidea</taxon>
        <taxon>Diphyllobothriidae</taxon>
        <taxon>Schistocephalus</taxon>
    </lineage>
</organism>
<evidence type="ECO:0000256" key="7">
    <source>
        <dbReference type="ARBA" id="ARBA00022826"/>
    </source>
</evidence>
<name>A0A0X3NGR5_SCHSO</name>
<evidence type="ECO:0000259" key="19">
    <source>
        <dbReference type="PROSITE" id="PS51201"/>
    </source>
</evidence>
<comment type="subcellular location">
    <subcellularLocation>
        <location evidence="1">Cell membrane</location>
        <topology evidence="1">Multi-pass membrane protein</topology>
    </subcellularLocation>
</comment>
<keyword evidence="5 18" id="KW-0812">Transmembrane</keyword>
<feature type="transmembrane region" description="Helical" evidence="18">
    <location>
        <begin position="107"/>
        <end position="127"/>
    </location>
</feature>
<gene>
    <name evidence="20" type="primary">SLO</name>
    <name evidence="20" type="ORF">TR145279</name>
</gene>
<dbReference type="GO" id="GO:0046872">
    <property type="term" value="F:metal ion binding"/>
    <property type="evidence" value="ECO:0007669"/>
    <property type="project" value="UniProtKB-KW"/>
</dbReference>
<evidence type="ECO:0000313" key="20">
    <source>
        <dbReference type="EMBL" id="JAP38805.1"/>
    </source>
</evidence>
<evidence type="ECO:0000256" key="9">
    <source>
        <dbReference type="ARBA" id="ARBA00022842"/>
    </source>
</evidence>
<dbReference type="Pfam" id="PF00520">
    <property type="entry name" value="Ion_trans"/>
    <property type="match status" value="1"/>
</dbReference>
<dbReference type="GO" id="GO:0034702">
    <property type="term" value="C:monoatomic ion channel complex"/>
    <property type="evidence" value="ECO:0007669"/>
    <property type="project" value="UniProtKB-KW"/>
</dbReference>
<dbReference type="InterPro" id="IPR003929">
    <property type="entry name" value="K_chnl_BK_asu"/>
</dbReference>
<dbReference type="Pfam" id="PF21014">
    <property type="entry name" value="Slowpoke_C"/>
    <property type="match status" value="1"/>
</dbReference>
<keyword evidence="3" id="KW-1003">Cell membrane</keyword>
<dbReference type="AlphaFoldDB" id="A0A0X3NGR5"/>
<evidence type="ECO:0000256" key="18">
    <source>
        <dbReference type="SAM" id="Phobius"/>
    </source>
</evidence>
<dbReference type="InterPro" id="IPR005821">
    <property type="entry name" value="Ion_trans_dom"/>
</dbReference>
<dbReference type="PRINTS" id="PR01449">
    <property type="entry name" value="BKCHANNELA"/>
</dbReference>
<dbReference type="GO" id="GO:0060072">
    <property type="term" value="F:large conductance calcium-activated potassium channel activity"/>
    <property type="evidence" value="ECO:0007669"/>
    <property type="project" value="TreeGrafter"/>
</dbReference>
<evidence type="ECO:0000256" key="3">
    <source>
        <dbReference type="ARBA" id="ARBA00022475"/>
    </source>
</evidence>
<dbReference type="InterPro" id="IPR048735">
    <property type="entry name" value="Slowpoke-like_C"/>
</dbReference>
<dbReference type="InterPro" id="IPR047871">
    <property type="entry name" value="K_chnl_Slo-like"/>
</dbReference>
<evidence type="ECO:0000256" key="1">
    <source>
        <dbReference type="ARBA" id="ARBA00004651"/>
    </source>
</evidence>
<evidence type="ECO:0000256" key="15">
    <source>
        <dbReference type="ARBA" id="ARBA00023303"/>
    </source>
</evidence>
<evidence type="ECO:0000256" key="16">
    <source>
        <dbReference type="ARBA" id="ARBA00029579"/>
    </source>
</evidence>
<feature type="compositionally biased region" description="Low complexity" evidence="17">
    <location>
        <begin position="806"/>
        <end position="817"/>
    </location>
</feature>
<feature type="region of interest" description="Disordered" evidence="17">
    <location>
        <begin position="786"/>
        <end position="818"/>
    </location>
</feature>
<keyword evidence="8" id="KW-0106">Calcium</keyword>
<sequence length="1071" mass="120416">MRYEKSRKSLEICLPFWKNTIQQLDLLFNICFFMHFMARFITADDYLFFWFELFSIVDILTIPPSFLALFLGRSWLGLRFARCLTVLTFKDVLQYLNILRSSTAIRLCQLVTFFAGLVLSASGFVHLVENSGDPPNFDNPQYLSYFDCLYLCIVTVATVGYGDFTCKTIMGRAFMIAFILVALAVFANAIPEIADIVNSRTKYGGTYVRRLGKPHLVLCGHITFNTVKNFLSDFLHKDREDVVTQIVILDQQEPNLELQGLLKRYENQVHFYQGSVMLTKDLARVGLEIADACLVLANKYSNDPDAEDATNIMRVISIKNNCAHIKVIVQLMQYHNKTYLLNIPSWDWRRGDDAICVAELKLGFLAQNSLAPGFSTLLANLFTMRTYRRTENLEPSWLNDYMEGAGMEMYTEVFSPAFEGMSFGAAAELCFIRLRLLLIAVSCKDDNDTNHITINPGNTIKITSSTQGFFIAQSAEEAKRASFYCPRCHGNISEMRQIKQCACSKLHRAALVAERNRTSMSTVENPLLESVFHPSFLSPVGLEVRLKNRRAVSSINTTMAGGHAGSVHTSFHNSNRAADSQLTKDKTWSLRQVSNTYHNSMRTTLENLPLDMLVTVRAALNEQKACRFDCTGMFHWCPEQPIQKCLLDAEQPSSLHFADHIVVCLFADHRSPLIGLRSFIMPLRASNLHSIELKTVILLGNLDYIKREWKTLANFPNIWVLPGSPLSRANLRAAKINFASMCVILSSKSDSTKEDLTLVDKEAILCSLNVKAMDFTDTYSSEELNQCRLSSADTRRTENTPGPNITSSGGSTATTSANQTRPVDFGSLQRNRNLVQNLFQKSGSASVGLAETESQGTFNRPPRFVSSTGHTIPMATELSFDMNVQFLDQEDDDESGELFMTQPFACGTAFTVSVLDSLMSTAYFNESALTLIRSLVTGGSTPYLEKILSDGMGMRGGNSSLNSLGCRDRCRVAQLALTGKAFSRFTTEGSVYEQLFLHTLRNYGILIIGIYRLLCSQKMKDRDPDKYASNEHFRRFVITNPPPHLPIYPTDWIFCLVPFQHNLEPSVLKRI</sequence>
<evidence type="ECO:0000256" key="12">
    <source>
        <dbReference type="ARBA" id="ARBA00022989"/>
    </source>
</evidence>
<feature type="domain" description="RCK N-terminal" evidence="19">
    <location>
        <begin position="213"/>
        <end position="359"/>
    </location>
</feature>
<evidence type="ECO:0000256" key="11">
    <source>
        <dbReference type="ARBA" id="ARBA00022958"/>
    </source>
</evidence>
<keyword evidence="10" id="KW-0851">Voltage-gated channel</keyword>
<dbReference type="Gene3D" id="3.40.50.720">
    <property type="entry name" value="NAD(P)-binding Rossmann-like Domain"/>
    <property type="match status" value="2"/>
</dbReference>
<keyword evidence="11" id="KW-0630">Potassium</keyword>
<keyword evidence="15 20" id="KW-0407">Ion channel</keyword>
<feature type="transmembrane region" description="Helical" evidence="18">
    <location>
        <begin position="47"/>
        <end position="72"/>
    </location>
</feature>
<keyword evidence="6" id="KW-0479">Metal-binding</keyword>
<evidence type="ECO:0000256" key="8">
    <source>
        <dbReference type="ARBA" id="ARBA00022837"/>
    </source>
</evidence>
<evidence type="ECO:0000256" key="4">
    <source>
        <dbReference type="ARBA" id="ARBA00022538"/>
    </source>
</evidence>
<evidence type="ECO:0000256" key="10">
    <source>
        <dbReference type="ARBA" id="ARBA00022882"/>
    </source>
</evidence>
<keyword evidence="9" id="KW-0460">Magnesium</keyword>
<dbReference type="PROSITE" id="PS51201">
    <property type="entry name" value="RCK_N"/>
    <property type="match status" value="2"/>
</dbReference>
<feature type="transmembrane region" description="Helical" evidence="18">
    <location>
        <begin position="173"/>
        <end position="190"/>
    </location>
</feature>
<evidence type="ECO:0000256" key="6">
    <source>
        <dbReference type="ARBA" id="ARBA00022723"/>
    </source>
</evidence>
<keyword evidence="2" id="KW-0813">Transport</keyword>
<dbReference type="Pfam" id="PF03493">
    <property type="entry name" value="BK_channel_a"/>
    <property type="match status" value="1"/>
</dbReference>
<dbReference type="PANTHER" id="PTHR10027:SF33">
    <property type="entry name" value="CALCIUM-ACTIVATED POTASSIUM CHANNEL SUBUNIT ALPHA-1-RELATED"/>
    <property type="match status" value="1"/>
</dbReference>
<dbReference type="Gene3D" id="1.10.287.70">
    <property type="match status" value="1"/>
</dbReference>
<keyword evidence="7" id="KW-0631">Potassium channel</keyword>
<dbReference type="PANTHER" id="PTHR10027">
    <property type="entry name" value="CALCIUM-ACTIVATED POTASSIUM CHANNEL ALPHA CHAIN"/>
    <property type="match status" value="1"/>
</dbReference>
<dbReference type="SUPFAM" id="SSF81324">
    <property type="entry name" value="Voltage-gated potassium channels"/>
    <property type="match status" value="1"/>
</dbReference>